<keyword evidence="1" id="KW-0175">Coiled coil</keyword>
<name>A0A1Z5JPJ7_FISSO</name>
<keyword evidence="4" id="KW-1185">Reference proteome</keyword>
<dbReference type="AlphaFoldDB" id="A0A1Z5JPJ7"/>
<evidence type="ECO:0000256" key="1">
    <source>
        <dbReference type="SAM" id="Coils"/>
    </source>
</evidence>
<dbReference type="EMBL" id="BDSP01000100">
    <property type="protein sequence ID" value="GAX15947.1"/>
    <property type="molecule type" value="Genomic_DNA"/>
</dbReference>
<comment type="caution">
    <text evidence="3">The sequence shown here is derived from an EMBL/GenBank/DDBJ whole genome shotgun (WGS) entry which is preliminary data.</text>
</comment>
<accession>A0A1Z5JPJ7</accession>
<gene>
    <name evidence="3" type="ORF">FisN_22Hh203</name>
</gene>
<protein>
    <submittedName>
        <fullName evidence="3">Uncharacterized protein</fullName>
    </submittedName>
</protein>
<sequence length="478" mass="54153">MAPKNKNFEELKERLNALKTEQRELQALYQERANQRVEYQNKMASLNVMLQKRSLDTMLIEDVVVVTLVAENNARERYALLPPAPTKTAITVEPGQKTKSLEEACNVYRSQIEVLEEMIEYRRTLTATERDLDLLYRQAVDDILDIMDEYCDDEKLKADMISFAAAGTAPCSPRKETKKRTISRILSSPGTFFSPKKEAVKDTMQNDLLPAPLSVAPPETPKQAFSHFKENAELNELKLAPLMDVSENDGSNNDGDVFVNTDRDNKTVGSPDRRKKKKASKKIVEVEEQDNENVDEKKTKKKKKKSETVTEESTTPGIHESSEVDQEAESDVIEKKKKKKKKPQEVIENEITLEDPVDSTKVKKKKKKGGNDQSESHSEKLEGNRDIEALPEDVSEPTEAAPVEKTKKKTKSKIKGTEDNNPPSLVNEVPVADNRESPKKKKKKKPKDEEETESELSNEKIKKKKNKEESNSGRKADL</sequence>
<feature type="compositionally biased region" description="Basic and acidic residues" evidence="2">
    <location>
        <begin position="374"/>
        <end position="388"/>
    </location>
</feature>
<feature type="coiled-coil region" evidence="1">
    <location>
        <begin position="1"/>
        <end position="38"/>
    </location>
</feature>
<feature type="compositionally biased region" description="Acidic residues" evidence="2">
    <location>
        <begin position="347"/>
        <end position="357"/>
    </location>
</feature>
<reference evidence="3 4" key="1">
    <citation type="journal article" date="2015" name="Plant Cell">
        <title>Oil accumulation by the oleaginous diatom Fistulifera solaris as revealed by the genome and transcriptome.</title>
        <authorList>
            <person name="Tanaka T."/>
            <person name="Maeda Y."/>
            <person name="Veluchamy A."/>
            <person name="Tanaka M."/>
            <person name="Abida H."/>
            <person name="Marechal E."/>
            <person name="Bowler C."/>
            <person name="Muto M."/>
            <person name="Sunaga Y."/>
            <person name="Tanaka M."/>
            <person name="Yoshino T."/>
            <person name="Taniguchi T."/>
            <person name="Fukuda Y."/>
            <person name="Nemoto M."/>
            <person name="Matsumoto M."/>
            <person name="Wong P.S."/>
            <person name="Aburatani S."/>
            <person name="Fujibuchi W."/>
        </authorList>
    </citation>
    <scope>NUCLEOTIDE SEQUENCE [LARGE SCALE GENOMIC DNA]</scope>
    <source>
        <strain evidence="3 4">JPCC DA0580</strain>
    </source>
</reference>
<feature type="compositionally biased region" description="Basic and acidic residues" evidence="2">
    <location>
        <begin position="466"/>
        <end position="478"/>
    </location>
</feature>
<dbReference type="InParanoid" id="A0A1Z5JPJ7"/>
<proteinExistence type="predicted"/>
<dbReference type="Proteomes" id="UP000198406">
    <property type="component" value="Unassembled WGS sequence"/>
</dbReference>
<evidence type="ECO:0000313" key="3">
    <source>
        <dbReference type="EMBL" id="GAX15947.1"/>
    </source>
</evidence>
<feature type="region of interest" description="Disordered" evidence="2">
    <location>
        <begin position="244"/>
        <end position="478"/>
    </location>
</feature>
<evidence type="ECO:0000256" key="2">
    <source>
        <dbReference type="SAM" id="MobiDB-lite"/>
    </source>
</evidence>
<evidence type="ECO:0000313" key="4">
    <source>
        <dbReference type="Proteomes" id="UP000198406"/>
    </source>
</evidence>
<organism evidence="3 4">
    <name type="scientific">Fistulifera solaris</name>
    <name type="common">Oleaginous diatom</name>
    <dbReference type="NCBI Taxonomy" id="1519565"/>
    <lineage>
        <taxon>Eukaryota</taxon>
        <taxon>Sar</taxon>
        <taxon>Stramenopiles</taxon>
        <taxon>Ochrophyta</taxon>
        <taxon>Bacillariophyta</taxon>
        <taxon>Bacillariophyceae</taxon>
        <taxon>Bacillariophycidae</taxon>
        <taxon>Naviculales</taxon>
        <taxon>Naviculaceae</taxon>
        <taxon>Fistulifera</taxon>
    </lineage>
</organism>